<sequence>MNTVLAIHGWRDFGLIVGLALVIMIGSLVITPLLVRRGLKTPAGLRLINRISVRAVQLVKRPITIMVLDEVIDVIKTGHYTRNISNAIEENYDELKALAADKIRTDSGIPIVSRIPGYDKVVGQASESVMHVLIAMLADPRMDEFVSDLLRNNLEQIQSAVRRREHERTGSFRQAGAPAAAAVADAAASRPPSDDV</sequence>
<keyword evidence="2" id="KW-0812">Transmembrane</keyword>
<gene>
    <name evidence="3" type="ORF">A5642_00425</name>
</gene>
<dbReference type="RefSeq" id="WP_064860890.1">
    <property type="nucleotide sequence ID" value="NZ_LZSF01000283.1"/>
</dbReference>
<evidence type="ECO:0000256" key="1">
    <source>
        <dbReference type="SAM" id="MobiDB-lite"/>
    </source>
</evidence>
<dbReference type="EMBL" id="LZSF01000283">
    <property type="protein sequence ID" value="OBA77108.1"/>
    <property type="molecule type" value="Genomic_DNA"/>
</dbReference>
<protein>
    <submittedName>
        <fullName evidence="3">Uncharacterized protein</fullName>
    </submittedName>
</protein>
<feature type="region of interest" description="Disordered" evidence="1">
    <location>
        <begin position="163"/>
        <end position="196"/>
    </location>
</feature>
<proteinExistence type="predicted"/>
<dbReference type="AlphaFoldDB" id="A0A1A0LWZ1"/>
<evidence type="ECO:0000256" key="2">
    <source>
        <dbReference type="SAM" id="Phobius"/>
    </source>
</evidence>
<feature type="transmembrane region" description="Helical" evidence="2">
    <location>
        <begin position="13"/>
        <end position="35"/>
    </location>
</feature>
<reference evidence="3 4" key="1">
    <citation type="submission" date="2016-06" db="EMBL/GenBank/DDBJ databases">
        <authorList>
            <person name="Kjaerup R.B."/>
            <person name="Dalgaard T.S."/>
            <person name="Juul-Madsen H.R."/>
        </authorList>
    </citation>
    <scope>NUCLEOTIDE SEQUENCE [LARGE SCALE GENOMIC DNA]</scope>
    <source>
        <strain evidence="3 4">1199456.5</strain>
    </source>
</reference>
<accession>A0A1A0LWZ1</accession>
<keyword evidence="2" id="KW-0472">Membrane</keyword>
<feature type="compositionally biased region" description="Low complexity" evidence="1">
    <location>
        <begin position="175"/>
        <end position="188"/>
    </location>
</feature>
<dbReference type="Proteomes" id="UP000093962">
    <property type="component" value="Unassembled WGS sequence"/>
</dbReference>
<name>A0A1A0LWZ1_MYCMU</name>
<keyword evidence="2" id="KW-1133">Transmembrane helix</keyword>
<evidence type="ECO:0000313" key="4">
    <source>
        <dbReference type="Proteomes" id="UP000093962"/>
    </source>
</evidence>
<comment type="caution">
    <text evidence="3">The sequence shown here is derived from an EMBL/GenBank/DDBJ whole genome shotgun (WGS) entry which is preliminary data.</text>
</comment>
<organism evidence="3 4">
    <name type="scientific">Mycolicibacterium mucogenicum</name>
    <name type="common">Mycobacterium mucogenicum</name>
    <dbReference type="NCBI Taxonomy" id="56689"/>
    <lineage>
        <taxon>Bacteria</taxon>
        <taxon>Bacillati</taxon>
        <taxon>Actinomycetota</taxon>
        <taxon>Actinomycetes</taxon>
        <taxon>Mycobacteriales</taxon>
        <taxon>Mycobacteriaceae</taxon>
        <taxon>Mycolicibacterium</taxon>
    </lineage>
</organism>
<dbReference type="OrthoDB" id="6717392at2"/>
<evidence type="ECO:0000313" key="3">
    <source>
        <dbReference type="EMBL" id="OBA77108.1"/>
    </source>
</evidence>